<dbReference type="EMBL" id="CASHSV030000024">
    <property type="protein sequence ID" value="CAJ2639877.1"/>
    <property type="molecule type" value="Genomic_DNA"/>
</dbReference>
<proteinExistence type="predicted"/>
<evidence type="ECO:0000313" key="2">
    <source>
        <dbReference type="Proteomes" id="UP001177021"/>
    </source>
</evidence>
<reference evidence="1" key="1">
    <citation type="submission" date="2023-10" db="EMBL/GenBank/DDBJ databases">
        <authorList>
            <person name="Rodriguez Cubillos JULIANA M."/>
            <person name="De Vega J."/>
        </authorList>
    </citation>
    <scope>NUCLEOTIDE SEQUENCE</scope>
</reference>
<name>A0ACB0J616_TRIPR</name>
<organism evidence="1 2">
    <name type="scientific">Trifolium pratense</name>
    <name type="common">Red clover</name>
    <dbReference type="NCBI Taxonomy" id="57577"/>
    <lineage>
        <taxon>Eukaryota</taxon>
        <taxon>Viridiplantae</taxon>
        <taxon>Streptophyta</taxon>
        <taxon>Embryophyta</taxon>
        <taxon>Tracheophyta</taxon>
        <taxon>Spermatophyta</taxon>
        <taxon>Magnoliopsida</taxon>
        <taxon>eudicotyledons</taxon>
        <taxon>Gunneridae</taxon>
        <taxon>Pentapetalae</taxon>
        <taxon>rosids</taxon>
        <taxon>fabids</taxon>
        <taxon>Fabales</taxon>
        <taxon>Fabaceae</taxon>
        <taxon>Papilionoideae</taxon>
        <taxon>50 kb inversion clade</taxon>
        <taxon>NPAAA clade</taxon>
        <taxon>Hologalegina</taxon>
        <taxon>IRL clade</taxon>
        <taxon>Trifolieae</taxon>
        <taxon>Trifolium</taxon>
    </lineage>
</organism>
<gene>
    <name evidence="1" type="ORF">MILVUS5_LOCUS9825</name>
</gene>
<dbReference type="Proteomes" id="UP001177021">
    <property type="component" value="Unassembled WGS sequence"/>
</dbReference>
<protein>
    <submittedName>
        <fullName evidence="1">Uncharacterized protein</fullName>
    </submittedName>
</protein>
<comment type="caution">
    <text evidence="1">The sequence shown here is derived from an EMBL/GenBank/DDBJ whole genome shotgun (WGS) entry which is preliminary data.</text>
</comment>
<evidence type="ECO:0000313" key="1">
    <source>
        <dbReference type="EMBL" id="CAJ2639877.1"/>
    </source>
</evidence>
<accession>A0ACB0J616</accession>
<keyword evidence="2" id="KW-1185">Reference proteome</keyword>
<sequence>MACFGANSNRKNITTDEFSLLAFKSLITSDLLSNNWSTSTSVCNWVGVTCDKQHGRVHSLNISNMGLKGTISPNLGNLSFLVKLDLSYNSFGGHFPKEICSLHRLKVIDFRHNKFIGEIPAPLGNLSQLQYLYLGSNNFSGFIPQSIGNLRQLKILVTEYNKMSGPIPQTISNMSSLEYVYLSGNNFSGWIPEEIGYLDKLEYLILAHNSFNGSIPSKLLNISSMKHLKLEYNNFSGTIPSNARYSLPNLEKIHFDLNNFVFNR</sequence>